<protein>
    <recommendedName>
        <fullName evidence="6">Transmembrane protein</fullName>
    </recommendedName>
</protein>
<feature type="transmembrane region" description="Helical" evidence="3">
    <location>
        <begin position="829"/>
        <end position="855"/>
    </location>
</feature>
<feature type="coiled-coil region" evidence="1">
    <location>
        <begin position="197"/>
        <end position="231"/>
    </location>
</feature>
<feature type="transmembrane region" description="Helical" evidence="3">
    <location>
        <begin position="1132"/>
        <end position="1162"/>
    </location>
</feature>
<dbReference type="GO" id="GO:0141039">
    <property type="term" value="F:phosphatidylinositol 3-kinase inhibitor activity"/>
    <property type="evidence" value="ECO:0007669"/>
    <property type="project" value="InterPro"/>
</dbReference>
<name>A0A640K9T5_LEITA</name>
<reference evidence="4" key="1">
    <citation type="submission" date="2019-11" db="EMBL/GenBank/DDBJ databases">
        <title>Leishmania tarentolae CDS.</title>
        <authorList>
            <person name="Goto Y."/>
            <person name="Yamagishi J."/>
        </authorList>
    </citation>
    <scope>NUCLEOTIDE SEQUENCE [LARGE SCALE GENOMIC DNA]</scope>
    <source>
        <strain evidence="4">Parrot Tar II</strain>
    </source>
</reference>
<dbReference type="OrthoDB" id="264882at2759"/>
<dbReference type="VEuPathDB" id="TriTrypDB:LtaPh_0908200"/>
<dbReference type="PANTHER" id="PTHR13083">
    <property type="entry name" value="WD REPEAT-CONTAINING PROTEIN 91"/>
    <property type="match status" value="1"/>
</dbReference>
<comment type="caution">
    <text evidence="4">The sequence shown here is derived from an EMBL/GenBank/DDBJ whole genome shotgun (WGS) entry which is preliminary data.</text>
</comment>
<feature type="compositionally biased region" description="Low complexity" evidence="2">
    <location>
        <begin position="480"/>
        <end position="491"/>
    </location>
</feature>
<feature type="compositionally biased region" description="Basic and acidic residues" evidence="2">
    <location>
        <begin position="109"/>
        <end position="121"/>
    </location>
</feature>
<dbReference type="InterPro" id="IPR039724">
    <property type="entry name" value="WDR91"/>
</dbReference>
<keyword evidence="1" id="KW-0175">Coiled coil</keyword>
<keyword evidence="5" id="KW-1185">Reference proteome</keyword>
<dbReference type="Proteomes" id="UP000419144">
    <property type="component" value="Unassembled WGS sequence"/>
</dbReference>
<sequence>MSSHDKPHKCGGPQVPQADAEHPQQQQPCVGVTDDTPTREPRSTTGIMQRSSPVNRGDTDDDSYMSVWTDEEDSYRVGIEHDEHLERIRAYTDFHDTLACMRGVADGKVNSESDVTPKRTFDTSFTSTSLTSPEVPPETRARITSSQQQQHQNTTQGEGPWPISLVRMGRGAPQSSCTNGHGASPFVSHKAADANELSRLQAENAQMAVALQASQEAVQRLQESLLEAREALLHRVPLEGENDVVDQAVSDTQQHSFLAATGACEAAAQDTTAGQPPLAVPDTAFSLSNPKSSAHGTSVRTTASAGRRHLTPSELLQRATDRIGDGGVGALFPRSSTQQLDVAEFFWALQVAPPPSTLQGGCVYSDHCQASAVSVCRPPEAADEGITLSGAYGATDRPVEWVSSASAETLQPQQDAETEAAVLACESAWLNSDYYCYHIKEEMSSLRVVSSTDEVVDGSSPAVPAMNNEKVIRRLPQHTPAPTSLTSTPSAEDNTQLPCLNSHSTPATRAPWSVLDGTVTSAWSAAKTRSAVMLPGIVSSPAARCYRLPYLQRLWVTSVLRHLLLFFLVTLICVLLFIPGVVLATVNVFEAAEGEDFYALHNRFGRSAMLVAARSGACMFVCFAFFSALCMSSDQQQQVSPSVDAQREDAKKAASATTAAKQKRRSIFSVKLVGTLVHLMLCSGTGLMFWGTVLLRDGCRHANLSLALLGESFYGAGEALLLGGLGAVVSAEVGVTAGVIVSMQILLLSWLIVNAFGFFVLPSLNYYVYTTASILEALVYVNGFVCALVGSIVMLCPRDLIKRAAQASAKDITRRKLWSAARHDVSICFFLRALTIGLLTAAVVLLLSCGLAVFIPTQAAATAVAESMKSRELMSTSTGMDSKATEATGSLKANQGSWATHQRHAPTLLFTYALVAMPICFIPRMAALINRWCSVPLLTTLLCGMWIISTGASWAPVLSMEALKSNSGGKKGVTTTTASAVLSWCSGVWLWLAERRFLNPCIDICAIATGIIYTVVVSSLLRSMANAGVQLPVMHPNRWRMAFHERDQKSAAAATRFLSESTPLLDASVQKGCYKNTEAAAMGAVRPDTATSHHAASNNAPTPTRVHTLEESKISAEDMQLSMPLQLRGGPAVMTVLTCTLITLVLLPCVAVMTAVAMLLVSRAESPVYVNRLLTGVTLDEHLIAKSALALVLAAAMLVQWAEVVHRFPPFRRS</sequence>
<evidence type="ECO:0000256" key="2">
    <source>
        <dbReference type="SAM" id="MobiDB-lite"/>
    </source>
</evidence>
<evidence type="ECO:0000313" key="4">
    <source>
        <dbReference type="EMBL" id="GET86333.1"/>
    </source>
</evidence>
<dbReference type="PANTHER" id="PTHR13083:SF3">
    <property type="entry name" value="WD REPEAT-CONTAINING PROTEIN 91"/>
    <property type="match status" value="1"/>
</dbReference>
<feature type="transmembrane region" description="Helical" evidence="3">
    <location>
        <begin position="774"/>
        <end position="796"/>
    </location>
</feature>
<feature type="region of interest" description="Disordered" evidence="2">
    <location>
        <begin position="478"/>
        <end position="500"/>
    </location>
</feature>
<feature type="region of interest" description="Disordered" evidence="2">
    <location>
        <begin position="1"/>
        <end position="63"/>
    </location>
</feature>
<proteinExistence type="predicted"/>
<feature type="transmembrane region" description="Helical" evidence="3">
    <location>
        <begin position="713"/>
        <end position="733"/>
    </location>
</feature>
<feature type="region of interest" description="Disordered" evidence="2">
    <location>
        <begin position="108"/>
        <end position="184"/>
    </location>
</feature>
<feature type="transmembrane region" description="Helical" evidence="3">
    <location>
        <begin position="1183"/>
        <end position="1202"/>
    </location>
</feature>
<evidence type="ECO:0000256" key="1">
    <source>
        <dbReference type="SAM" id="Coils"/>
    </source>
</evidence>
<feature type="compositionally biased region" description="Polar residues" evidence="2">
    <location>
        <begin position="285"/>
        <end position="304"/>
    </location>
</feature>
<feature type="compositionally biased region" description="Low complexity" evidence="2">
    <location>
        <begin position="144"/>
        <end position="156"/>
    </location>
</feature>
<dbReference type="GO" id="GO:0031901">
    <property type="term" value="C:early endosome membrane"/>
    <property type="evidence" value="ECO:0007669"/>
    <property type="project" value="TreeGrafter"/>
</dbReference>
<keyword evidence="3" id="KW-0812">Transmembrane</keyword>
<dbReference type="AlphaFoldDB" id="A0A640K9T5"/>
<keyword evidence="3" id="KW-0472">Membrane</keyword>
<feature type="transmembrane region" description="Helical" evidence="3">
    <location>
        <begin position="563"/>
        <end position="589"/>
    </location>
</feature>
<dbReference type="GO" id="GO:0045022">
    <property type="term" value="P:early endosome to late endosome transport"/>
    <property type="evidence" value="ECO:0007669"/>
    <property type="project" value="InterPro"/>
</dbReference>
<feature type="transmembrane region" description="Helical" evidence="3">
    <location>
        <begin position="935"/>
        <end position="955"/>
    </location>
</feature>
<dbReference type="GO" id="GO:0031902">
    <property type="term" value="C:late endosome membrane"/>
    <property type="evidence" value="ECO:0007669"/>
    <property type="project" value="TreeGrafter"/>
</dbReference>
<evidence type="ECO:0000313" key="5">
    <source>
        <dbReference type="Proteomes" id="UP000419144"/>
    </source>
</evidence>
<dbReference type="GO" id="GO:0051898">
    <property type="term" value="P:negative regulation of phosphatidylinositol 3-kinase/protein kinase B signal transduction"/>
    <property type="evidence" value="ECO:0007669"/>
    <property type="project" value="InterPro"/>
</dbReference>
<feature type="transmembrane region" description="Helical" evidence="3">
    <location>
        <begin position="975"/>
        <end position="992"/>
    </location>
</feature>
<keyword evidence="3" id="KW-1133">Transmembrane helix</keyword>
<evidence type="ECO:0000256" key="3">
    <source>
        <dbReference type="SAM" id="Phobius"/>
    </source>
</evidence>
<feature type="region of interest" description="Disordered" evidence="2">
    <location>
        <begin position="268"/>
        <end position="316"/>
    </location>
</feature>
<feature type="transmembrane region" description="Helical" evidence="3">
    <location>
        <begin position="745"/>
        <end position="768"/>
    </location>
</feature>
<feature type="transmembrane region" description="Helical" evidence="3">
    <location>
        <begin position="609"/>
        <end position="630"/>
    </location>
</feature>
<feature type="compositionally biased region" description="Polar residues" evidence="2">
    <location>
        <begin position="43"/>
        <end position="54"/>
    </location>
</feature>
<feature type="transmembrane region" description="Helical" evidence="3">
    <location>
        <begin position="1004"/>
        <end position="1025"/>
    </location>
</feature>
<organism evidence="4 5">
    <name type="scientific">Leishmania tarentolae</name>
    <name type="common">Sauroleishmania tarentolae</name>
    <dbReference type="NCBI Taxonomy" id="5689"/>
    <lineage>
        <taxon>Eukaryota</taxon>
        <taxon>Discoba</taxon>
        <taxon>Euglenozoa</taxon>
        <taxon>Kinetoplastea</taxon>
        <taxon>Metakinetoplastina</taxon>
        <taxon>Trypanosomatida</taxon>
        <taxon>Trypanosomatidae</taxon>
        <taxon>Leishmaniinae</taxon>
        <taxon>Leishmania</taxon>
        <taxon>lizard Leishmania</taxon>
    </lineage>
</organism>
<gene>
    <name evidence="4" type="ORF">LtaPh_0908200</name>
</gene>
<feature type="compositionally biased region" description="Low complexity" evidence="2">
    <location>
        <begin position="122"/>
        <end position="132"/>
    </location>
</feature>
<dbReference type="EMBL" id="BLBS01000010">
    <property type="protein sequence ID" value="GET86333.1"/>
    <property type="molecule type" value="Genomic_DNA"/>
</dbReference>
<accession>A0A640K9T5</accession>
<feature type="transmembrane region" description="Helical" evidence="3">
    <location>
        <begin position="672"/>
        <end position="693"/>
    </location>
</feature>
<evidence type="ECO:0008006" key="6">
    <source>
        <dbReference type="Google" id="ProtNLM"/>
    </source>
</evidence>
<feature type="transmembrane region" description="Helical" evidence="3">
    <location>
        <begin position="905"/>
        <end position="923"/>
    </location>
</feature>